<dbReference type="OrthoDB" id="265845at2157"/>
<dbReference type="RefSeq" id="WP_005040246.1">
    <property type="nucleotide sequence ID" value="NZ_AOME01000015.1"/>
</dbReference>
<accession>M0NES0</accession>
<dbReference type="AlphaFoldDB" id="M0NES0"/>
<keyword evidence="1" id="KW-1133">Transmembrane helix</keyword>
<proteinExistence type="predicted"/>
<name>M0NES0_9EURY</name>
<dbReference type="STRING" id="1227456.C450_03967"/>
<gene>
    <name evidence="2" type="ORF">C450_03967</name>
</gene>
<dbReference type="EMBL" id="AOME01000015">
    <property type="protein sequence ID" value="EMA55190.1"/>
    <property type="molecule type" value="Genomic_DNA"/>
</dbReference>
<dbReference type="Proteomes" id="UP000011625">
    <property type="component" value="Unassembled WGS sequence"/>
</dbReference>
<keyword evidence="3" id="KW-1185">Reference proteome</keyword>
<evidence type="ECO:0000313" key="2">
    <source>
        <dbReference type="EMBL" id="EMA55190.1"/>
    </source>
</evidence>
<feature type="transmembrane region" description="Helical" evidence="1">
    <location>
        <begin position="236"/>
        <end position="255"/>
    </location>
</feature>
<sequence length="313" mass="34219">MNTAKKWFLIDGNRLLVSGLFVLGAFLVTFWLVSADLITFEPASAVKSLFASGIVSGVFSLITITLTVNQMILSRVFGTIDGLADRIDGSLDFRHTVEDIAGVPSSPNQPDEFLVLIGETISERASAFEDECEEFDGESREEIDEYLADIRAYADRVEDVEGTEDTLEIVSTLLGPAYAQNLTATDRLLRKYDGELPDPARDELEAILELVKSVAVARQFFKTIAIQQDLAQLSRLLAYFGVPVLLGTFFVTTIYTTTPTTTVAQPLLPVVVSLGVAVVFIPLAILLSYILRAASVARYTVSVGPFVPPEERL</sequence>
<feature type="transmembrane region" description="Helical" evidence="1">
    <location>
        <begin position="267"/>
        <end position="291"/>
    </location>
</feature>
<feature type="transmembrane region" description="Helical" evidence="1">
    <location>
        <begin position="45"/>
        <end position="68"/>
    </location>
</feature>
<dbReference type="Pfam" id="PF25927">
    <property type="entry name" value="DUF7972"/>
    <property type="match status" value="1"/>
</dbReference>
<reference evidence="2 3" key="1">
    <citation type="journal article" date="2014" name="PLoS Genet.">
        <title>Phylogenetically driven sequencing of extremely halophilic archaea reveals strategies for static and dynamic osmo-response.</title>
        <authorList>
            <person name="Becker E.A."/>
            <person name="Seitzer P.M."/>
            <person name="Tritt A."/>
            <person name="Larsen D."/>
            <person name="Krusor M."/>
            <person name="Yao A.I."/>
            <person name="Wu D."/>
            <person name="Madern D."/>
            <person name="Eisen J.A."/>
            <person name="Darling A.E."/>
            <person name="Facciotti M.T."/>
        </authorList>
    </citation>
    <scope>NUCLEOTIDE SEQUENCE [LARGE SCALE GENOMIC DNA]</scope>
    <source>
        <strain evidence="2 3">DSM 8989</strain>
    </source>
</reference>
<dbReference type="InterPro" id="IPR058278">
    <property type="entry name" value="DUF7972"/>
</dbReference>
<keyword evidence="1" id="KW-0812">Transmembrane</keyword>
<evidence type="ECO:0000256" key="1">
    <source>
        <dbReference type="SAM" id="Phobius"/>
    </source>
</evidence>
<keyword evidence="1" id="KW-0472">Membrane</keyword>
<protein>
    <submittedName>
        <fullName evidence="2">Uncharacterized protein</fullName>
    </submittedName>
</protein>
<dbReference type="PATRIC" id="fig|1227456.3.peg.821"/>
<evidence type="ECO:0000313" key="3">
    <source>
        <dbReference type="Proteomes" id="UP000011625"/>
    </source>
</evidence>
<comment type="caution">
    <text evidence="2">The sequence shown here is derived from an EMBL/GenBank/DDBJ whole genome shotgun (WGS) entry which is preliminary data.</text>
</comment>
<organism evidence="2 3">
    <name type="scientific">Halococcus salifodinae DSM 8989</name>
    <dbReference type="NCBI Taxonomy" id="1227456"/>
    <lineage>
        <taxon>Archaea</taxon>
        <taxon>Methanobacteriati</taxon>
        <taxon>Methanobacteriota</taxon>
        <taxon>Stenosarchaea group</taxon>
        <taxon>Halobacteria</taxon>
        <taxon>Halobacteriales</taxon>
        <taxon>Halococcaceae</taxon>
        <taxon>Halococcus</taxon>
    </lineage>
</organism>